<evidence type="ECO:0000256" key="1">
    <source>
        <dbReference type="SAM" id="SignalP"/>
    </source>
</evidence>
<organism evidence="2 3">
    <name type="scientific">Bythopirellula polymerisocia</name>
    <dbReference type="NCBI Taxonomy" id="2528003"/>
    <lineage>
        <taxon>Bacteria</taxon>
        <taxon>Pseudomonadati</taxon>
        <taxon>Planctomycetota</taxon>
        <taxon>Planctomycetia</taxon>
        <taxon>Pirellulales</taxon>
        <taxon>Lacipirellulaceae</taxon>
        <taxon>Bythopirellula</taxon>
    </lineage>
</organism>
<sequence length="204" mass="21654" precursor="true">MNKTKFVSLTALAIFVGVASQASAGPIDVFYTVSGSPGSYDLDFSVTNNMLAWPTQNVYFFAVRLSVDQITGNPAPFSNNAPMDWNPFGYGGSATEYNNTWIAPVPPFAPAFLLPGITHSGFVVHIPDLTAPTSVAWSAISISPGDVHPYTGGGNFITQANPGFEGLAYPFTVPEPNAVGLLLLGLTMLCTTARCGTKQERLQE</sequence>
<gene>
    <name evidence="2" type="ORF">Pla144_21730</name>
</gene>
<feature type="signal peptide" evidence="1">
    <location>
        <begin position="1"/>
        <end position="24"/>
    </location>
</feature>
<dbReference type="AlphaFoldDB" id="A0A5C6CS74"/>
<proteinExistence type="predicted"/>
<dbReference type="RefSeq" id="WP_146450615.1">
    <property type="nucleotide sequence ID" value="NZ_SJPS01000003.1"/>
</dbReference>
<dbReference type="Proteomes" id="UP000318437">
    <property type="component" value="Unassembled WGS sequence"/>
</dbReference>
<dbReference type="InterPro" id="IPR013424">
    <property type="entry name" value="Ice-binding_C"/>
</dbReference>
<reference evidence="2 3" key="1">
    <citation type="submission" date="2019-02" db="EMBL/GenBank/DDBJ databases">
        <title>Deep-cultivation of Planctomycetes and their phenomic and genomic characterization uncovers novel biology.</title>
        <authorList>
            <person name="Wiegand S."/>
            <person name="Jogler M."/>
            <person name="Boedeker C."/>
            <person name="Pinto D."/>
            <person name="Vollmers J."/>
            <person name="Rivas-Marin E."/>
            <person name="Kohn T."/>
            <person name="Peeters S.H."/>
            <person name="Heuer A."/>
            <person name="Rast P."/>
            <person name="Oberbeckmann S."/>
            <person name="Bunk B."/>
            <person name="Jeske O."/>
            <person name="Meyerdierks A."/>
            <person name="Storesund J.E."/>
            <person name="Kallscheuer N."/>
            <person name="Luecker S."/>
            <person name="Lage O.M."/>
            <person name="Pohl T."/>
            <person name="Merkel B.J."/>
            <person name="Hornburger P."/>
            <person name="Mueller R.-W."/>
            <person name="Bruemmer F."/>
            <person name="Labrenz M."/>
            <person name="Spormann A.M."/>
            <person name="Op Den Camp H."/>
            <person name="Overmann J."/>
            <person name="Amann R."/>
            <person name="Jetten M.S.M."/>
            <person name="Mascher T."/>
            <person name="Medema M.H."/>
            <person name="Devos D.P."/>
            <person name="Kaster A.-K."/>
            <person name="Ovreas L."/>
            <person name="Rohde M."/>
            <person name="Galperin M.Y."/>
            <person name="Jogler C."/>
        </authorList>
    </citation>
    <scope>NUCLEOTIDE SEQUENCE [LARGE SCALE GENOMIC DNA]</scope>
    <source>
        <strain evidence="2 3">Pla144</strain>
    </source>
</reference>
<protein>
    <recommendedName>
        <fullName evidence="4">PEP-CTERM protein-sorting domain-containing protein</fullName>
    </recommendedName>
</protein>
<evidence type="ECO:0000313" key="3">
    <source>
        <dbReference type="Proteomes" id="UP000318437"/>
    </source>
</evidence>
<evidence type="ECO:0008006" key="4">
    <source>
        <dbReference type="Google" id="ProtNLM"/>
    </source>
</evidence>
<comment type="caution">
    <text evidence="2">The sequence shown here is derived from an EMBL/GenBank/DDBJ whole genome shotgun (WGS) entry which is preliminary data.</text>
</comment>
<dbReference type="EMBL" id="SJPS01000003">
    <property type="protein sequence ID" value="TWU27400.1"/>
    <property type="molecule type" value="Genomic_DNA"/>
</dbReference>
<accession>A0A5C6CS74</accession>
<feature type="chain" id="PRO_5022956932" description="PEP-CTERM protein-sorting domain-containing protein" evidence="1">
    <location>
        <begin position="25"/>
        <end position="204"/>
    </location>
</feature>
<keyword evidence="3" id="KW-1185">Reference proteome</keyword>
<keyword evidence="1" id="KW-0732">Signal</keyword>
<evidence type="ECO:0000313" key="2">
    <source>
        <dbReference type="EMBL" id="TWU27400.1"/>
    </source>
</evidence>
<name>A0A5C6CS74_9BACT</name>
<dbReference type="NCBIfam" id="TIGR02595">
    <property type="entry name" value="PEP_CTERM"/>
    <property type="match status" value="1"/>
</dbReference>